<reference evidence="2" key="1">
    <citation type="submission" date="2016-04" db="EMBL/GenBank/DDBJ databases">
        <authorList>
            <person name="Evans L.H."/>
            <person name="Alamgir A."/>
            <person name="Owens N."/>
            <person name="Weber N.D."/>
            <person name="Virtaneva K."/>
            <person name="Barbian K."/>
            <person name="Babar A."/>
            <person name="Rosenke K."/>
        </authorList>
    </citation>
    <scope>NUCLEOTIDE SEQUENCE</scope>
    <source>
        <strain evidence="2">86</strain>
    </source>
</reference>
<protein>
    <recommendedName>
        <fullName evidence="1">Tail specific protease domain-containing protein</fullName>
    </recommendedName>
</protein>
<gene>
    <name evidence="2" type="ORF">KL86CLO1_11955</name>
</gene>
<dbReference type="GO" id="GO:0008236">
    <property type="term" value="F:serine-type peptidase activity"/>
    <property type="evidence" value="ECO:0007669"/>
    <property type="project" value="InterPro"/>
</dbReference>
<feature type="domain" description="Tail specific protease" evidence="1">
    <location>
        <begin position="86"/>
        <end position="262"/>
    </location>
</feature>
<evidence type="ECO:0000259" key="1">
    <source>
        <dbReference type="Pfam" id="PF03572"/>
    </source>
</evidence>
<organism evidence="2">
    <name type="scientific">uncultured Eubacteriales bacterium</name>
    <dbReference type="NCBI Taxonomy" id="172733"/>
    <lineage>
        <taxon>Bacteria</taxon>
        <taxon>Bacillati</taxon>
        <taxon>Bacillota</taxon>
        <taxon>Clostridia</taxon>
        <taxon>Eubacteriales</taxon>
        <taxon>environmental samples</taxon>
    </lineage>
</organism>
<dbReference type="Gene3D" id="3.90.226.10">
    <property type="entry name" value="2-enoyl-CoA Hydratase, Chain A, domain 1"/>
    <property type="match status" value="1"/>
</dbReference>
<dbReference type="InterPro" id="IPR005151">
    <property type="entry name" value="Tail-specific_protease"/>
</dbReference>
<dbReference type="AlphaFoldDB" id="A0A212JZF0"/>
<accession>A0A212JZF0</accession>
<dbReference type="Pfam" id="PF03572">
    <property type="entry name" value="Peptidase_S41"/>
    <property type="match status" value="1"/>
</dbReference>
<proteinExistence type="predicted"/>
<dbReference type="GO" id="GO:0004175">
    <property type="term" value="F:endopeptidase activity"/>
    <property type="evidence" value="ECO:0007669"/>
    <property type="project" value="TreeGrafter"/>
</dbReference>
<evidence type="ECO:0000313" key="2">
    <source>
        <dbReference type="EMBL" id="SBW04829.1"/>
    </source>
</evidence>
<dbReference type="EMBL" id="FLUN01000001">
    <property type="protein sequence ID" value="SBW04829.1"/>
    <property type="molecule type" value="Genomic_DNA"/>
</dbReference>
<dbReference type="GO" id="GO:0006508">
    <property type="term" value="P:proteolysis"/>
    <property type="evidence" value="ECO:0007669"/>
    <property type="project" value="InterPro"/>
</dbReference>
<name>A0A212JZF0_9FIRM</name>
<sequence length="284" mass="31845">MAAYKEYMGLTLTPEGIIKYAFVATSKDGKDLPETAIVDQKTIFLDWTQMEPFKPSELSYYDTSTVDGINIITSRSMLYSSESVDVLEQFASSGAQYQDNRSLILDLRGNNGGNSAYAMSWLQNFLGTEFPVKQMFTQRISASFCSYVSSPGSLYDSTFSTWIDNQHDPWVSQIMEGKQQKNDCIIFVLVDKNVVSAAEDFIAWLRTLENVLIVGSNTGGTSVCGNIFYFYLPNSKLMVRFGTSLTFYEGLENRDGIGFYPDLWVDPSVSLDYVLRLCKQSGLS</sequence>
<dbReference type="PANTHER" id="PTHR32060">
    <property type="entry name" value="TAIL-SPECIFIC PROTEASE"/>
    <property type="match status" value="1"/>
</dbReference>
<dbReference type="SUPFAM" id="SSF52096">
    <property type="entry name" value="ClpP/crotonase"/>
    <property type="match status" value="1"/>
</dbReference>
<dbReference type="InterPro" id="IPR029045">
    <property type="entry name" value="ClpP/crotonase-like_dom_sf"/>
</dbReference>
<dbReference type="PANTHER" id="PTHR32060:SF22">
    <property type="entry name" value="CARBOXYL-TERMINAL-PROCESSING PEPTIDASE 3, CHLOROPLASTIC"/>
    <property type="match status" value="1"/>
</dbReference>